<comment type="caution">
    <text evidence="2">The sequence shown here is derived from an EMBL/GenBank/DDBJ whole genome shotgun (WGS) entry which is preliminary data.</text>
</comment>
<dbReference type="Gene3D" id="3.40.140.10">
    <property type="entry name" value="Cytidine Deaminase, domain 2"/>
    <property type="match status" value="1"/>
</dbReference>
<dbReference type="Proteomes" id="UP000316626">
    <property type="component" value="Unassembled WGS sequence"/>
</dbReference>
<accession>A0A544TMM3</accession>
<feature type="domain" description="RadC-like JAB" evidence="1">
    <location>
        <begin position="2"/>
        <end position="37"/>
    </location>
</feature>
<dbReference type="Pfam" id="PF04002">
    <property type="entry name" value="RadC"/>
    <property type="match status" value="1"/>
</dbReference>
<proteinExistence type="predicted"/>
<name>A0A544TMM3_9BACI</name>
<dbReference type="InterPro" id="IPR025657">
    <property type="entry name" value="RadC_JAB"/>
</dbReference>
<dbReference type="EMBL" id="VDGI01000019">
    <property type="protein sequence ID" value="TQR18711.1"/>
    <property type="molecule type" value="Genomic_DNA"/>
</dbReference>
<keyword evidence="3" id="KW-1185">Reference proteome</keyword>
<evidence type="ECO:0000259" key="1">
    <source>
        <dbReference type="Pfam" id="PF04002"/>
    </source>
</evidence>
<sequence>MEITKRIQEAGILLGIEILDHIIVTPSTFLSLKEKGYM</sequence>
<evidence type="ECO:0000313" key="2">
    <source>
        <dbReference type="EMBL" id="TQR18711.1"/>
    </source>
</evidence>
<protein>
    <recommendedName>
        <fullName evidence="1">RadC-like JAB domain-containing protein</fullName>
    </recommendedName>
</protein>
<organism evidence="2 3">
    <name type="scientific">Psychrobacillus vulpis</name>
    <dbReference type="NCBI Taxonomy" id="2325572"/>
    <lineage>
        <taxon>Bacteria</taxon>
        <taxon>Bacillati</taxon>
        <taxon>Bacillota</taxon>
        <taxon>Bacilli</taxon>
        <taxon>Bacillales</taxon>
        <taxon>Bacillaceae</taxon>
        <taxon>Psychrobacillus</taxon>
    </lineage>
</organism>
<dbReference type="OrthoDB" id="9804482at2"/>
<reference evidence="2 3" key="1">
    <citation type="submission" date="2019-06" db="EMBL/GenBank/DDBJ databases">
        <title>Psychrobacillus vulpis sp. nov., a new species isolated from feces of a red fox that inhabits in The Tablas de Daimiel Natural Park, Albacete, Spain.</title>
        <authorList>
            <person name="Rodriguez M."/>
            <person name="Reina J.C."/>
            <person name="Bejar V."/>
            <person name="Llamas I."/>
        </authorList>
    </citation>
    <scope>NUCLEOTIDE SEQUENCE [LARGE SCALE GENOMIC DNA]</scope>
    <source>
        <strain evidence="2 3">Z8</strain>
    </source>
</reference>
<gene>
    <name evidence="2" type="ORF">FG384_15430</name>
</gene>
<evidence type="ECO:0000313" key="3">
    <source>
        <dbReference type="Proteomes" id="UP000316626"/>
    </source>
</evidence>
<dbReference type="AlphaFoldDB" id="A0A544TMM3"/>